<dbReference type="AlphaFoldDB" id="A0A1Q9CE31"/>
<feature type="compositionally biased region" description="Basic residues" evidence="1">
    <location>
        <begin position="276"/>
        <end position="293"/>
    </location>
</feature>
<evidence type="ECO:0000313" key="4">
    <source>
        <dbReference type="Proteomes" id="UP000186817"/>
    </source>
</evidence>
<feature type="region of interest" description="Disordered" evidence="1">
    <location>
        <begin position="263"/>
        <end position="344"/>
    </location>
</feature>
<reference evidence="3 4" key="1">
    <citation type="submission" date="2016-02" db="EMBL/GenBank/DDBJ databases">
        <title>Genome analysis of coral dinoflagellate symbionts highlights evolutionary adaptations to a symbiotic lifestyle.</title>
        <authorList>
            <person name="Aranda M."/>
            <person name="Li Y."/>
            <person name="Liew Y.J."/>
            <person name="Baumgarten S."/>
            <person name="Simakov O."/>
            <person name="Wilson M."/>
            <person name="Piel J."/>
            <person name="Ashoor H."/>
            <person name="Bougouffa S."/>
            <person name="Bajic V.B."/>
            <person name="Ryu T."/>
            <person name="Ravasi T."/>
            <person name="Bayer T."/>
            <person name="Micklem G."/>
            <person name="Kim H."/>
            <person name="Bhak J."/>
            <person name="Lajeunesse T.C."/>
            <person name="Voolstra C.R."/>
        </authorList>
    </citation>
    <scope>NUCLEOTIDE SEQUENCE [LARGE SCALE GENOMIC DNA]</scope>
    <source>
        <strain evidence="3 4">CCMP2467</strain>
    </source>
</reference>
<comment type="caution">
    <text evidence="3">The sequence shown here is derived from an EMBL/GenBank/DDBJ whole genome shotgun (WGS) entry which is preliminary data.</text>
</comment>
<feature type="chain" id="PRO_5043444711" evidence="2">
    <location>
        <begin position="16"/>
        <end position="344"/>
    </location>
</feature>
<keyword evidence="2" id="KW-0732">Signal</keyword>
<name>A0A1Q9CE31_SYMMI</name>
<accession>A0A1Q9CE31</accession>
<dbReference type="OrthoDB" id="10283588at2759"/>
<evidence type="ECO:0000256" key="2">
    <source>
        <dbReference type="SAM" id="SignalP"/>
    </source>
</evidence>
<keyword evidence="4" id="KW-1185">Reference proteome</keyword>
<dbReference type="Gene3D" id="3.30.200.20">
    <property type="entry name" value="Phosphorylase Kinase, domain 1"/>
    <property type="match status" value="1"/>
</dbReference>
<dbReference type="Proteomes" id="UP000186817">
    <property type="component" value="Unassembled WGS sequence"/>
</dbReference>
<feature type="compositionally biased region" description="Basic and acidic residues" evidence="1">
    <location>
        <begin position="264"/>
        <end position="275"/>
    </location>
</feature>
<sequence>MDPFWFASFDGSVMALQLAASISCSLCLSSHTNFTRSCKPSLSMESSGEQERASPKTRTAFVAYYGQNMASLSRSLPWPDMDCCSDGLVEGVRALTQRFLGTSRSISETEGGRSNLVDNDSKWIDTTEVIEKKGKIPVTGRYCTNRRLRDDYKVASKVLGSGMSGPVQLATSKDGEKCAVKSFKKHGLSDARRTDLKNELSRIQSGAQRASLPLRLGVVAGGMASAMLRDCDFNFQPTSDVLGAFEGEAMFSERRMSVTTFKTSWREHGADDRRPPLPRKRPHENAKAPRRRARDKDEVMTEQMAEEQKPMYDEDGNRTCLRCTLGVTKGRGGTEGRDDGNKNG</sequence>
<feature type="signal peptide" evidence="2">
    <location>
        <begin position="1"/>
        <end position="15"/>
    </location>
</feature>
<feature type="compositionally biased region" description="Basic and acidic residues" evidence="1">
    <location>
        <begin position="306"/>
        <end position="317"/>
    </location>
</feature>
<evidence type="ECO:0000256" key="1">
    <source>
        <dbReference type="SAM" id="MobiDB-lite"/>
    </source>
</evidence>
<organism evidence="3 4">
    <name type="scientific">Symbiodinium microadriaticum</name>
    <name type="common">Dinoflagellate</name>
    <name type="synonym">Zooxanthella microadriatica</name>
    <dbReference type="NCBI Taxonomy" id="2951"/>
    <lineage>
        <taxon>Eukaryota</taxon>
        <taxon>Sar</taxon>
        <taxon>Alveolata</taxon>
        <taxon>Dinophyceae</taxon>
        <taxon>Suessiales</taxon>
        <taxon>Symbiodiniaceae</taxon>
        <taxon>Symbiodinium</taxon>
    </lineage>
</organism>
<proteinExistence type="predicted"/>
<evidence type="ECO:0000313" key="3">
    <source>
        <dbReference type="EMBL" id="OLP81194.1"/>
    </source>
</evidence>
<feature type="compositionally biased region" description="Basic and acidic residues" evidence="1">
    <location>
        <begin position="332"/>
        <end position="344"/>
    </location>
</feature>
<gene>
    <name evidence="3" type="ORF">AK812_SmicGene38295</name>
</gene>
<dbReference type="EMBL" id="LSRX01001303">
    <property type="protein sequence ID" value="OLP81194.1"/>
    <property type="molecule type" value="Genomic_DNA"/>
</dbReference>
<protein>
    <submittedName>
        <fullName evidence="3">Uncharacterized protein</fullName>
    </submittedName>
</protein>